<feature type="transmembrane region" description="Helical" evidence="1">
    <location>
        <begin position="35"/>
        <end position="54"/>
    </location>
</feature>
<name>D2B2N4_STRRD</name>
<dbReference type="AlphaFoldDB" id="D2B2N4"/>
<keyword evidence="1" id="KW-0812">Transmembrane</keyword>
<evidence type="ECO:0000313" key="3">
    <source>
        <dbReference type="Proteomes" id="UP000002029"/>
    </source>
</evidence>
<keyword evidence="1" id="KW-1133">Transmembrane helix</keyword>
<protein>
    <submittedName>
        <fullName evidence="2">Uncharacterized protein</fullName>
    </submittedName>
</protein>
<feature type="transmembrane region" description="Helical" evidence="1">
    <location>
        <begin position="60"/>
        <end position="78"/>
    </location>
</feature>
<dbReference type="EMBL" id="CP001814">
    <property type="protein sequence ID" value="ACZ83511.1"/>
    <property type="molecule type" value="Genomic_DNA"/>
</dbReference>
<keyword evidence="1" id="KW-0472">Membrane</keyword>
<accession>D2B2N4</accession>
<dbReference type="KEGG" id="sro:Sros_0485"/>
<sequence>MCATGAVLLWVFLISAVQVALLGLLAVNPRSRRTWVRWAGIVFEVLMVLLRVQSLFAGEVLPALVGLVLAIVVIACLARGEARYRFSG</sequence>
<dbReference type="Proteomes" id="UP000002029">
    <property type="component" value="Chromosome"/>
</dbReference>
<feature type="transmembrane region" description="Helical" evidence="1">
    <location>
        <begin position="6"/>
        <end position="28"/>
    </location>
</feature>
<organism evidence="2 3">
    <name type="scientific">Streptosporangium roseum (strain ATCC 12428 / DSM 43021 / JCM 3005 / KCTC 9067 / NCIMB 10171 / NRRL 2505 / NI 9100)</name>
    <dbReference type="NCBI Taxonomy" id="479432"/>
    <lineage>
        <taxon>Bacteria</taxon>
        <taxon>Bacillati</taxon>
        <taxon>Actinomycetota</taxon>
        <taxon>Actinomycetes</taxon>
        <taxon>Streptosporangiales</taxon>
        <taxon>Streptosporangiaceae</taxon>
        <taxon>Streptosporangium</taxon>
    </lineage>
</organism>
<evidence type="ECO:0000256" key="1">
    <source>
        <dbReference type="SAM" id="Phobius"/>
    </source>
</evidence>
<reference evidence="2" key="1">
    <citation type="journal article" date="2010" name="Stand. Genomic Sci.">
        <title>Complete genome sequence of Streptosporangium roseum type strain (NI 9100).</title>
        <authorList>
            <person name="Nolan M."/>
            <person name="Sikorski J."/>
            <person name="Jando M."/>
            <person name="Lucas S."/>
            <person name="Lapidus A."/>
            <person name="Glavina Del Rio T."/>
            <person name="Chen F."/>
            <person name="Tice H."/>
            <person name="Pitluck S."/>
            <person name="Cheng J.F."/>
            <person name="Chertkov O."/>
            <person name="Sims D."/>
            <person name="Meincke L."/>
            <person name="Brettin T."/>
            <person name="Han C."/>
            <person name="Detter J.C."/>
            <person name="Bruce D."/>
            <person name="Goodwin L."/>
            <person name="Land M."/>
            <person name="Hauser L."/>
            <person name="Chang Y.J."/>
            <person name="Jeffries C.D."/>
            <person name="Ivanova N."/>
            <person name="Mavromatis K."/>
            <person name="Mikhailova N."/>
            <person name="Chen A."/>
            <person name="Palaniappan K."/>
            <person name="Chain P."/>
            <person name="Rohde M."/>
            <person name="Goker M."/>
            <person name="Bristow J."/>
            <person name="Eisen J.A."/>
            <person name="Markowitz V."/>
            <person name="Hugenholtz P."/>
            <person name="Kyrpides N.C."/>
            <person name="Klenk H.P."/>
        </authorList>
    </citation>
    <scope>NUCLEOTIDE SEQUENCE [LARGE SCALE GENOMIC DNA]</scope>
    <source>
        <strain evidence="2">DSM 43021</strain>
    </source>
</reference>
<dbReference type="HOGENOM" id="CLU_2467743_0_0_11"/>
<proteinExistence type="predicted"/>
<evidence type="ECO:0000313" key="2">
    <source>
        <dbReference type="EMBL" id="ACZ83511.1"/>
    </source>
</evidence>
<keyword evidence="3" id="KW-1185">Reference proteome</keyword>
<gene>
    <name evidence="2" type="ordered locus">Sros_0485</name>
</gene>